<evidence type="ECO:0000256" key="5">
    <source>
        <dbReference type="ARBA" id="ARBA00022737"/>
    </source>
</evidence>
<dbReference type="OrthoDB" id="5273213at2759"/>
<dbReference type="InParanoid" id="A0A1C7NPQ9"/>
<evidence type="ECO:0000256" key="2">
    <source>
        <dbReference type="ARBA" id="ARBA00006286"/>
    </source>
</evidence>
<proteinExistence type="inferred from homology"/>
<dbReference type="InterPro" id="IPR000938">
    <property type="entry name" value="CAP-Gly_domain"/>
</dbReference>
<evidence type="ECO:0000256" key="3">
    <source>
        <dbReference type="ARBA" id="ARBA00022490"/>
    </source>
</evidence>
<organism evidence="9 10">
    <name type="scientific">Choanephora cucurbitarum</name>
    <dbReference type="NCBI Taxonomy" id="101091"/>
    <lineage>
        <taxon>Eukaryota</taxon>
        <taxon>Fungi</taxon>
        <taxon>Fungi incertae sedis</taxon>
        <taxon>Mucoromycota</taxon>
        <taxon>Mucoromycotina</taxon>
        <taxon>Mucoromycetes</taxon>
        <taxon>Mucorales</taxon>
        <taxon>Mucorineae</taxon>
        <taxon>Choanephoraceae</taxon>
        <taxon>Choanephoroideae</taxon>
        <taxon>Choanephora</taxon>
    </lineage>
</organism>
<dbReference type="STRING" id="101091.A0A1C7NPQ9"/>
<dbReference type="Gene3D" id="3.80.10.10">
    <property type="entry name" value="Ribonuclease Inhibitor"/>
    <property type="match status" value="2"/>
</dbReference>
<comment type="similarity">
    <text evidence="2">Belongs to the TBCE family.</text>
</comment>
<dbReference type="CDD" id="cd17044">
    <property type="entry name" value="Ubl_TBCE"/>
    <property type="match status" value="1"/>
</dbReference>
<dbReference type="SMART" id="SM01052">
    <property type="entry name" value="CAP_GLY"/>
    <property type="match status" value="1"/>
</dbReference>
<dbReference type="InterPro" id="IPR001611">
    <property type="entry name" value="Leu-rich_rpt"/>
</dbReference>
<protein>
    <submittedName>
        <fullName evidence="9">Tubulin-specific chaperone E</fullName>
    </submittedName>
</protein>
<sequence>MSTISDKVRVGSRIQVGKDRATVKFIGSVEGSKGEWLGVEWDDLHRGKHDGSHQGTKYFDCRGSTSGSFIRYHPQKVLLGTAFLDALKCKYLEQDDITTIKEDTYDKSKDRGELYFGGNKQIVVETYGFEKIQRFQSDLSKLKVVGLAEQLIQFAGEPQQIADAKLNIEDLDLSRNLISDWETVSNIASQLPKLTILRLNHLRFTTPPRPELALQHIKTLSLSHTLLSWNEIRDLLVSLPNLEDLQLGGNELSELSEINLPNLKCINIEDNKFHDWSQVAKLGTLPNLEVLFLNNNHISKIEATDGMFPKLNYIRLDHNTIDNWDSLNALNQLPALTKIRCKGNSIFKDMDRELEDAHIVGRIKNLTTVNGNTLTSRERTDLERYYLKFCVRDGTTKEEIMKIHPRYSELCSKHGEPDLGIQVKESSTALKDRLINITLTTRESIPSASDIVALKYQSELPPLTKSLPKKFLKTMTVRNMKNMIQRLMKIPATDQHLFLLQTIAGDSERDLIVMDVEDDLRDLKFYGISDGDEILIVSN</sequence>
<dbReference type="SUPFAM" id="SSF52058">
    <property type="entry name" value="L domain-like"/>
    <property type="match status" value="1"/>
</dbReference>
<reference evidence="9 10" key="1">
    <citation type="submission" date="2016-03" db="EMBL/GenBank/DDBJ databases">
        <title>Choanephora cucurbitarum.</title>
        <authorList>
            <person name="Min B."/>
            <person name="Park H."/>
            <person name="Park J.-H."/>
            <person name="Shin H.-D."/>
            <person name="Choi I.-G."/>
        </authorList>
    </citation>
    <scope>NUCLEOTIDE SEQUENCE [LARGE SCALE GENOMIC DNA]</scope>
    <source>
        <strain evidence="9 10">KUS-F28377</strain>
    </source>
</reference>
<evidence type="ECO:0000256" key="6">
    <source>
        <dbReference type="ARBA" id="ARBA00023186"/>
    </source>
</evidence>
<dbReference type="FunFam" id="2.30.30.190:FF:000016">
    <property type="entry name" value="Tubulin-folding cofactor E"/>
    <property type="match status" value="1"/>
</dbReference>
<dbReference type="Proteomes" id="UP000093000">
    <property type="component" value="Unassembled WGS sequence"/>
</dbReference>
<dbReference type="EMBL" id="LUGH01000022">
    <property type="protein sequence ID" value="OBZ91102.1"/>
    <property type="molecule type" value="Genomic_DNA"/>
</dbReference>
<evidence type="ECO:0000259" key="8">
    <source>
        <dbReference type="PROSITE" id="PS50245"/>
    </source>
</evidence>
<gene>
    <name evidence="9" type="primary">TBCE</name>
    <name evidence="9" type="ORF">A0J61_00856</name>
</gene>
<comment type="caution">
    <text evidence="9">The sequence shown here is derived from an EMBL/GenBank/DDBJ whole genome shotgun (WGS) entry which is preliminary data.</text>
</comment>
<dbReference type="SUPFAM" id="SSF54236">
    <property type="entry name" value="Ubiquitin-like"/>
    <property type="match status" value="1"/>
</dbReference>
<comment type="subcellular location">
    <subcellularLocation>
        <location evidence="1">Cytoplasm</location>
    </subcellularLocation>
</comment>
<dbReference type="Pfam" id="PF01302">
    <property type="entry name" value="CAP_GLY"/>
    <property type="match status" value="1"/>
</dbReference>
<evidence type="ECO:0000256" key="7">
    <source>
        <dbReference type="ARBA" id="ARBA00026055"/>
    </source>
</evidence>
<dbReference type="InterPro" id="IPR036859">
    <property type="entry name" value="CAP-Gly_dom_sf"/>
</dbReference>
<dbReference type="PROSITE" id="PS51450">
    <property type="entry name" value="LRR"/>
    <property type="match status" value="2"/>
</dbReference>
<dbReference type="InterPro" id="IPR044079">
    <property type="entry name" value="Ubl_TBCE"/>
</dbReference>
<dbReference type="PROSITE" id="PS00845">
    <property type="entry name" value="CAP_GLY_1"/>
    <property type="match status" value="1"/>
</dbReference>
<dbReference type="PANTHER" id="PTHR15140:SF6">
    <property type="entry name" value="TUBULIN-SPECIFIC CHAPERONE COFACTOR E-LIKE PROTEIN"/>
    <property type="match status" value="1"/>
</dbReference>
<dbReference type="PANTHER" id="PTHR15140">
    <property type="entry name" value="TUBULIN-SPECIFIC CHAPERONE E"/>
    <property type="match status" value="1"/>
</dbReference>
<dbReference type="PROSITE" id="PS50245">
    <property type="entry name" value="CAP_GLY_2"/>
    <property type="match status" value="1"/>
</dbReference>
<dbReference type="InterPro" id="IPR032675">
    <property type="entry name" value="LRR_dom_sf"/>
</dbReference>
<keyword evidence="3" id="KW-0963">Cytoplasm</keyword>
<dbReference type="SMART" id="SM00369">
    <property type="entry name" value="LRR_TYP"/>
    <property type="match status" value="2"/>
</dbReference>
<dbReference type="InterPro" id="IPR029071">
    <property type="entry name" value="Ubiquitin-like_domsf"/>
</dbReference>
<keyword evidence="4" id="KW-0433">Leucine-rich repeat</keyword>
<dbReference type="Pfam" id="PF24758">
    <property type="entry name" value="LRR_At5g56370"/>
    <property type="match status" value="1"/>
</dbReference>
<feature type="domain" description="CAP-Gly" evidence="8">
    <location>
        <begin position="27"/>
        <end position="71"/>
    </location>
</feature>
<evidence type="ECO:0000256" key="1">
    <source>
        <dbReference type="ARBA" id="ARBA00004496"/>
    </source>
</evidence>
<accession>A0A1C7NPQ9</accession>
<dbReference type="Pfam" id="PF14560">
    <property type="entry name" value="Ubiquitin_2"/>
    <property type="match status" value="1"/>
</dbReference>
<dbReference type="AlphaFoldDB" id="A0A1C7NPQ9"/>
<dbReference type="GO" id="GO:0005737">
    <property type="term" value="C:cytoplasm"/>
    <property type="evidence" value="ECO:0007669"/>
    <property type="project" value="UniProtKB-SubCell"/>
</dbReference>
<dbReference type="InterPro" id="IPR000626">
    <property type="entry name" value="Ubiquitin-like_dom"/>
</dbReference>
<evidence type="ECO:0000313" key="9">
    <source>
        <dbReference type="EMBL" id="OBZ91102.1"/>
    </source>
</evidence>
<dbReference type="FunCoup" id="A0A1C7NPQ9">
    <property type="interactions" value="771"/>
</dbReference>
<comment type="subunit">
    <text evidence="7">Supercomplex made of cofactors A to E. Cofactors A and D function by capturing and stabilizing tubulin in a quasi-native conformation. Cofactor E binds to the cofactor D-tubulin complex; interaction with cofactor C then causes the release of tubulin polypeptides that are committed to the native state.</text>
</comment>
<name>A0A1C7NPQ9_9FUNG</name>
<keyword evidence="6" id="KW-0143">Chaperone</keyword>
<dbReference type="InterPro" id="IPR003591">
    <property type="entry name" value="Leu-rich_rpt_typical-subtyp"/>
</dbReference>
<dbReference type="InterPro" id="IPR055411">
    <property type="entry name" value="LRR_FXL15/At3g58940/PEG3-like"/>
</dbReference>
<evidence type="ECO:0000256" key="4">
    <source>
        <dbReference type="ARBA" id="ARBA00022614"/>
    </source>
</evidence>
<keyword evidence="10" id="KW-1185">Reference proteome</keyword>
<dbReference type="Gene3D" id="2.30.30.190">
    <property type="entry name" value="CAP Gly-rich-like domain"/>
    <property type="match status" value="1"/>
</dbReference>
<dbReference type="Gene3D" id="3.10.20.90">
    <property type="entry name" value="Phosphatidylinositol 3-kinase Catalytic Subunit, Chain A, domain 1"/>
    <property type="match status" value="1"/>
</dbReference>
<dbReference type="SUPFAM" id="SSF74924">
    <property type="entry name" value="Cap-Gly domain"/>
    <property type="match status" value="1"/>
</dbReference>
<keyword evidence="5" id="KW-0677">Repeat</keyword>
<evidence type="ECO:0000313" key="10">
    <source>
        <dbReference type="Proteomes" id="UP000093000"/>
    </source>
</evidence>